<gene>
    <name evidence="3" type="ORF">CVT26_000110</name>
</gene>
<dbReference type="OrthoDB" id="2960209at2759"/>
<dbReference type="InParanoid" id="A0A409VGV5"/>
<dbReference type="EMBL" id="NHYE01005652">
    <property type="protein sequence ID" value="PPQ65470.1"/>
    <property type="molecule type" value="Genomic_DNA"/>
</dbReference>
<organism evidence="3 4">
    <name type="scientific">Gymnopilus dilepis</name>
    <dbReference type="NCBI Taxonomy" id="231916"/>
    <lineage>
        <taxon>Eukaryota</taxon>
        <taxon>Fungi</taxon>
        <taxon>Dikarya</taxon>
        <taxon>Basidiomycota</taxon>
        <taxon>Agaricomycotina</taxon>
        <taxon>Agaricomycetes</taxon>
        <taxon>Agaricomycetidae</taxon>
        <taxon>Agaricales</taxon>
        <taxon>Agaricineae</taxon>
        <taxon>Hymenogastraceae</taxon>
        <taxon>Gymnopilus</taxon>
    </lineage>
</organism>
<keyword evidence="2" id="KW-0472">Membrane</keyword>
<feature type="compositionally biased region" description="Basic and acidic residues" evidence="1">
    <location>
        <begin position="150"/>
        <end position="159"/>
    </location>
</feature>
<feature type="compositionally biased region" description="Low complexity" evidence="1">
    <location>
        <begin position="60"/>
        <end position="74"/>
    </location>
</feature>
<comment type="caution">
    <text evidence="3">The sequence shown here is derived from an EMBL/GenBank/DDBJ whole genome shotgun (WGS) entry which is preliminary data.</text>
</comment>
<feature type="region of interest" description="Disordered" evidence="1">
    <location>
        <begin position="150"/>
        <end position="179"/>
    </location>
</feature>
<dbReference type="AlphaFoldDB" id="A0A409VGV5"/>
<evidence type="ECO:0000313" key="4">
    <source>
        <dbReference type="Proteomes" id="UP000284706"/>
    </source>
</evidence>
<feature type="transmembrane region" description="Helical" evidence="2">
    <location>
        <begin position="16"/>
        <end position="34"/>
    </location>
</feature>
<keyword evidence="2" id="KW-1133">Transmembrane helix</keyword>
<evidence type="ECO:0000256" key="1">
    <source>
        <dbReference type="SAM" id="MobiDB-lite"/>
    </source>
</evidence>
<evidence type="ECO:0000313" key="3">
    <source>
        <dbReference type="EMBL" id="PPQ65470.1"/>
    </source>
</evidence>
<evidence type="ECO:0000256" key="2">
    <source>
        <dbReference type="SAM" id="Phobius"/>
    </source>
</evidence>
<proteinExistence type="predicted"/>
<protein>
    <submittedName>
        <fullName evidence="3">Uncharacterized protein</fullName>
    </submittedName>
</protein>
<keyword evidence="4" id="KW-1185">Reference proteome</keyword>
<name>A0A409VGV5_9AGAR</name>
<sequence length="179" mass="20429">MHPHYYHHMGRYWHRGPSRILWFAIGAFAATWWIKRKDGERYSFGHCKRLPPQPYPPPESSAAQSAASGDSSWSFGDIPRKINNFPPADYPAALPEWARSRSNNSEWLTEEEKARFANMSRQATEAMADLIESTLDSVLSTAQALKAKLAEHRAQRENQQKAFQNEIEDKHNPPPTPTA</sequence>
<reference evidence="3 4" key="1">
    <citation type="journal article" date="2018" name="Evol. Lett.">
        <title>Horizontal gene cluster transfer increased hallucinogenic mushroom diversity.</title>
        <authorList>
            <person name="Reynolds H.T."/>
            <person name="Vijayakumar V."/>
            <person name="Gluck-Thaler E."/>
            <person name="Korotkin H.B."/>
            <person name="Matheny P.B."/>
            <person name="Slot J.C."/>
        </authorList>
    </citation>
    <scope>NUCLEOTIDE SEQUENCE [LARGE SCALE GENOMIC DNA]</scope>
    <source>
        <strain evidence="3 4">SRW20</strain>
    </source>
</reference>
<feature type="region of interest" description="Disordered" evidence="1">
    <location>
        <begin position="53"/>
        <end position="75"/>
    </location>
</feature>
<dbReference type="Proteomes" id="UP000284706">
    <property type="component" value="Unassembled WGS sequence"/>
</dbReference>
<keyword evidence="2" id="KW-0812">Transmembrane</keyword>
<accession>A0A409VGV5</accession>